<evidence type="ECO:0000313" key="2">
    <source>
        <dbReference type="EMBL" id="KAF6031040.1"/>
    </source>
</evidence>
<name>A0A7J7JXA5_BUGNE</name>
<dbReference type="InterPro" id="IPR050779">
    <property type="entry name" value="Transglutaminase"/>
</dbReference>
<dbReference type="GO" id="GO:0003810">
    <property type="term" value="F:protein-glutamine gamma-glutamyltransferase activity"/>
    <property type="evidence" value="ECO:0007669"/>
    <property type="project" value="InterPro"/>
</dbReference>
<dbReference type="PANTHER" id="PTHR11590">
    <property type="entry name" value="PROTEIN-GLUTAMINE GAMMA-GLUTAMYLTRANSFERASE"/>
    <property type="match status" value="1"/>
</dbReference>
<reference evidence="2" key="1">
    <citation type="submission" date="2020-06" db="EMBL/GenBank/DDBJ databases">
        <title>Draft genome of Bugula neritina, a colonial animal packing powerful symbionts and potential medicines.</title>
        <authorList>
            <person name="Rayko M."/>
        </authorList>
    </citation>
    <scope>NUCLEOTIDE SEQUENCE [LARGE SCALE GENOMIC DNA]</scope>
    <source>
        <strain evidence="2">Kwan_BN1</strain>
    </source>
</reference>
<keyword evidence="3" id="KW-1185">Reference proteome</keyword>
<dbReference type="SUPFAM" id="SSF49309">
    <property type="entry name" value="Transglutaminase, two C-terminal domains"/>
    <property type="match status" value="1"/>
</dbReference>
<accession>A0A7J7JXA5</accession>
<dbReference type="OrthoDB" id="437511at2759"/>
<dbReference type="Proteomes" id="UP000593567">
    <property type="component" value="Unassembled WGS sequence"/>
</dbReference>
<gene>
    <name evidence="2" type="ORF">EB796_010635</name>
</gene>
<dbReference type="AlphaFoldDB" id="A0A7J7JXA5"/>
<dbReference type="Gene3D" id="2.60.40.10">
    <property type="entry name" value="Immunoglobulins"/>
    <property type="match status" value="2"/>
</dbReference>
<dbReference type="InterPro" id="IPR008958">
    <property type="entry name" value="Transglutaminase_C"/>
</dbReference>
<evidence type="ECO:0000259" key="1">
    <source>
        <dbReference type="Pfam" id="PF00927"/>
    </source>
</evidence>
<dbReference type="InterPro" id="IPR013783">
    <property type="entry name" value="Ig-like_fold"/>
</dbReference>
<feature type="domain" description="Transglutaminase C-terminal" evidence="1">
    <location>
        <begin position="56"/>
        <end position="142"/>
    </location>
</feature>
<dbReference type="PANTHER" id="PTHR11590:SF40">
    <property type="entry name" value="HEMOCYTE PROTEIN-GLUTAMINE GAMMA-GLUTAMYLTRANSFERASE-LIKE PROTEIN"/>
    <property type="match status" value="1"/>
</dbReference>
<dbReference type="EMBL" id="VXIV02001642">
    <property type="protein sequence ID" value="KAF6031040.1"/>
    <property type="molecule type" value="Genomic_DNA"/>
</dbReference>
<protein>
    <submittedName>
        <fullName evidence="2">F13A1</fullName>
    </submittedName>
</protein>
<dbReference type="Pfam" id="PF00927">
    <property type="entry name" value="Transglut_C"/>
    <property type="match status" value="1"/>
</dbReference>
<sequence>MKVEVEDYLADMKDHNYAMKINYFGSVEETKQVTASQNDFRLRTSVLEISGPEMTVAVGERFKVKASFKNPLDIPLQNCEFSFEAAGNLKPVTISTDTIGPGEMGEAEMEITAKRAGDCVVISSFECEEMGDIQGHHTYKVKKE</sequence>
<evidence type="ECO:0000313" key="3">
    <source>
        <dbReference type="Proteomes" id="UP000593567"/>
    </source>
</evidence>
<dbReference type="InterPro" id="IPR036238">
    <property type="entry name" value="Transglutaminase_C_sf"/>
</dbReference>
<organism evidence="2 3">
    <name type="scientific">Bugula neritina</name>
    <name type="common">Brown bryozoan</name>
    <name type="synonym">Sertularia neritina</name>
    <dbReference type="NCBI Taxonomy" id="10212"/>
    <lineage>
        <taxon>Eukaryota</taxon>
        <taxon>Metazoa</taxon>
        <taxon>Spiralia</taxon>
        <taxon>Lophotrochozoa</taxon>
        <taxon>Bryozoa</taxon>
        <taxon>Gymnolaemata</taxon>
        <taxon>Cheilostomatida</taxon>
        <taxon>Flustrina</taxon>
        <taxon>Buguloidea</taxon>
        <taxon>Bugulidae</taxon>
        <taxon>Bugula</taxon>
    </lineage>
</organism>
<comment type="caution">
    <text evidence="2">The sequence shown here is derived from an EMBL/GenBank/DDBJ whole genome shotgun (WGS) entry which is preliminary data.</text>
</comment>
<proteinExistence type="predicted"/>